<evidence type="ECO:0000256" key="10">
    <source>
        <dbReference type="ARBA" id="ARBA00023163"/>
    </source>
</evidence>
<dbReference type="Proteomes" id="UP000070501">
    <property type="component" value="Unassembled WGS sequence"/>
</dbReference>
<comment type="similarity">
    <text evidence="3 14">Belongs to the TFB4 family.</text>
</comment>
<evidence type="ECO:0000256" key="5">
    <source>
        <dbReference type="ARBA" id="ARBA00022723"/>
    </source>
</evidence>
<evidence type="ECO:0000313" key="17">
    <source>
        <dbReference type="Proteomes" id="UP000070501"/>
    </source>
</evidence>
<dbReference type="Pfam" id="PF03850">
    <property type="entry name" value="Tfb4"/>
    <property type="match status" value="1"/>
</dbReference>
<keyword evidence="10 14" id="KW-0804">Transcription</keyword>
<dbReference type="Gene3D" id="3.40.50.410">
    <property type="entry name" value="von Willebrand factor, type A domain"/>
    <property type="match status" value="1"/>
</dbReference>
<evidence type="ECO:0000256" key="7">
    <source>
        <dbReference type="ARBA" id="ARBA00022771"/>
    </source>
</evidence>
<evidence type="ECO:0000256" key="9">
    <source>
        <dbReference type="ARBA" id="ARBA00023015"/>
    </source>
</evidence>
<dbReference type="InParanoid" id="A0A136JGN5"/>
<evidence type="ECO:0000313" key="16">
    <source>
        <dbReference type="EMBL" id="KXJ96309.1"/>
    </source>
</evidence>
<evidence type="ECO:0000256" key="14">
    <source>
        <dbReference type="RuleBase" id="RU368090"/>
    </source>
</evidence>
<accession>A0A136JGN5</accession>
<evidence type="ECO:0000256" key="1">
    <source>
        <dbReference type="ARBA" id="ARBA00002817"/>
    </source>
</evidence>
<feature type="region of interest" description="Disordered" evidence="15">
    <location>
        <begin position="86"/>
        <end position="120"/>
    </location>
</feature>
<dbReference type="PANTHER" id="PTHR12831">
    <property type="entry name" value="TRANSCRIPTION INITIATION FACTOR IIH TFIIH , POLYPEPTIDE 3-RELATED"/>
    <property type="match status" value="1"/>
</dbReference>
<keyword evidence="17" id="KW-1185">Reference proteome</keyword>
<feature type="region of interest" description="Disordered" evidence="15">
    <location>
        <begin position="354"/>
        <end position="382"/>
    </location>
</feature>
<keyword evidence="6 14" id="KW-0227">DNA damage</keyword>
<evidence type="ECO:0000256" key="2">
    <source>
        <dbReference type="ARBA" id="ARBA00004123"/>
    </source>
</evidence>
<feature type="compositionally biased region" description="Acidic residues" evidence="15">
    <location>
        <begin position="101"/>
        <end position="110"/>
    </location>
</feature>
<evidence type="ECO:0000256" key="3">
    <source>
        <dbReference type="ARBA" id="ARBA00005273"/>
    </source>
</evidence>
<name>A0A136JGN5_9PEZI</name>
<keyword evidence="11 14" id="KW-0234">DNA repair</keyword>
<dbReference type="GO" id="GO:0005675">
    <property type="term" value="C:transcription factor TFIIH holo complex"/>
    <property type="evidence" value="ECO:0007669"/>
    <property type="project" value="UniProtKB-UniRule"/>
</dbReference>
<evidence type="ECO:0000256" key="6">
    <source>
        <dbReference type="ARBA" id="ARBA00022763"/>
    </source>
</evidence>
<dbReference type="AlphaFoldDB" id="A0A136JGN5"/>
<dbReference type="GO" id="GO:0000439">
    <property type="term" value="C:transcription factor TFIIH core complex"/>
    <property type="evidence" value="ECO:0007669"/>
    <property type="project" value="UniProtKB-UniRule"/>
</dbReference>
<evidence type="ECO:0000256" key="11">
    <source>
        <dbReference type="ARBA" id="ARBA00023204"/>
    </source>
</evidence>
<dbReference type="GO" id="GO:0006289">
    <property type="term" value="P:nucleotide-excision repair"/>
    <property type="evidence" value="ECO:0007669"/>
    <property type="project" value="UniProtKB-UniRule"/>
</dbReference>
<proteinExistence type="inferred from homology"/>
<dbReference type="InterPro" id="IPR036465">
    <property type="entry name" value="vWFA_dom_sf"/>
</dbReference>
<comment type="subcellular location">
    <subcellularLocation>
        <location evidence="2 14">Nucleus</location>
    </subcellularLocation>
</comment>
<evidence type="ECO:0000256" key="15">
    <source>
        <dbReference type="SAM" id="MobiDB-lite"/>
    </source>
</evidence>
<dbReference type="EMBL" id="KQ964245">
    <property type="protein sequence ID" value="KXJ96309.1"/>
    <property type="molecule type" value="Genomic_DNA"/>
</dbReference>
<gene>
    <name evidence="16" type="ORF">Micbo1qcDRAFT_154828</name>
</gene>
<dbReference type="OrthoDB" id="17307at2759"/>
<keyword evidence="7 14" id="KW-0863">Zinc-finger</keyword>
<dbReference type="GO" id="GO:0006355">
    <property type="term" value="P:regulation of DNA-templated transcription"/>
    <property type="evidence" value="ECO:0007669"/>
    <property type="project" value="InterPro"/>
</dbReference>
<evidence type="ECO:0000256" key="4">
    <source>
        <dbReference type="ARBA" id="ARBA00021280"/>
    </source>
</evidence>
<organism evidence="16 17">
    <name type="scientific">Microdochium bolleyi</name>
    <dbReference type="NCBI Taxonomy" id="196109"/>
    <lineage>
        <taxon>Eukaryota</taxon>
        <taxon>Fungi</taxon>
        <taxon>Dikarya</taxon>
        <taxon>Ascomycota</taxon>
        <taxon>Pezizomycotina</taxon>
        <taxon>Sordariomycetes</taxon>
        <taxon>Xylariomycetidae</taxon>
        <taxon>Xylariales</taxon>
        <taxon>Microdochiaceae</taxon>
        <taxon>Microdochium</taxon>
    </lineage>
</organism>
<evidence type="ECO:0000256" key="12">
    <source>
        <dbReference type="ARBA" id="ARBA00023242"/>
    </source>
</evidence>
<keyword evidence="9 14" id="KW-0805">Transcription regulation</keyword>
<keyword evidence="5 14" id="KW-0479">Metal-binding</keyword>
<sequence length="382" mass="40729">MNHIDASAHYDETVFKTQVPSLLVVIIDLNPRAWAVLNSELPISQALANILVYINAHLAFGNENQVAVLAAHTNRAIWLYPRTPTTTGSSRRMAADRDGDVDMNDGDDNGSSDSLRGTADLGTSANKYPLFAQIESTIMEAIRGLMAETTAADIEGSTTTLISGALTMALAFINKTSLAYEPSKASSDPNEQATAAIAQQKAPNLHSRMLVVSVSDSDPAQYIPTMNAVFAASHSRIPLDTLSLAGSPTFLEQAAYITSGTFLSVSSNPRGLLTHLMFGLLADSDAREHLVAPTQDTVDFRVACFCHRNVIDTGFVCSICLSIFCEVPENAECLTCGNKLTLGNYGAKPAVVPRKKKKKKKLLNGVGREETGSAAGTPIPAT</sequence>
<dbReference type="GO" id="GO:0008270">
    <property type="term" value="F:zinc ion binding"/>
    <property type="evidence" value="ECO:0007669"/>
    <property type="project" value="UniProtKB-KW"/>
</dbReference>
<dbReference type="STRING" id="196109.A0A136JGN5"/>
<protein>
    <recommendedName>
        <fullName evidence="4 14">General transcription and DNA repair factor IIH subunit TFB4</fullName>
        <shortName evidence="14">TFIIH subunit TFB4</shortName>
    </recommendedName>
    <alternativeName>
        <fullName evidence="13 14">RNA polymerase II transcription factor B subunit 4</fullName>
    </alternativeName>
</protein>
<dbReference type="FunCoup" id="A0A136JGN5">
    <property type="interactions" value="1117"/>
</dbReference>
<comment type="function">
    <text evidence="1 14">Component of the general transcription and DNA repair factor IIH (TFIIH) core complex, which is involved in general and transcription-coupled nucleotide excision repair (NER) of damaged DNA and, when complexed to TFIIK, in RNA transcription by RNA polymerase II. In NER, TFIIH acts by opening DNA around the lesion to allow the excision of the damaged oligonucleotide and its replacement by a new DNA fragment. In transcription, TFIIH has an essential role in transcription initiation. When the pre-initiation complex (PIC) has been established, TFIIH is required for promoter opening and promoter escape. Phosphorylation of the C-terminal tail (CTD) of the largest subunit of RNA polymerase II by the kinase module TFIIK controls the initiation of transcription.</text>
</comment>
<keyword evidence="12 14" id="KW-0539">Nucleus</keyword>
<evidence type="ECO:0000256" key="13">
    <source>
        <dbReference type="ARBA" id="ARBA00033341"/>
    </source>
</evidence>
<evidence type="ECO:0000256" key="8">
    <source>
        <dbReference type="ARBA" id="ARBA00022833"/>
    </source>
</evidence>
<reference evidence="17" key="1">
    <citation type="submission" date="2016-02" db="EMBL/GenBank/DDBJ databases">
        <title>Draft genome sequence of Microdochium bolleyi, a fungal endophyte of beachgrass.</title>
        <authorList>
            <consortium name="DOE Joint Genome Institute"/>
            <person name="David A.S."/>
            <person name="May G."/>
            <person name="Haridas S."/>
            <person name="Lim J."/>
            <person name="Wang M."/>
            <person name="Labutti K."/>
            <person name="Lipzen A."/>
            <person name="Barry K."/>
            <person name="Grigoriev I.V."/>
        </authorList>
    </citation>
    <scope>NUCLEOTIDE SEQUENCE [LARGE SCALE GENOMIC DNA]</scope>
    <source>
        <strain evidence="17">J235TASD1</strain>
    </source>
</reference>
<dbReference type="InterPro" id="IPR004600">
    <property type="entry name" value="TFIIH_Tfb4/GTF2H3"/>
</dbReference>
<dbReference type="PANTHER" id="PTHR12831:SF0">
    <property type="entry name" value="GENERAL TRANSCRIPTION FACTOR IIH SUBUNIT 3"/>
    <property type="match status" value="1"/>
</dbReference>
<comment type="subunit">
    <text evidence="14">Component of the 7-subunit TFIIH core complex composed of XPB/SSL2, XPD/RAD3, SSL1, TFB1, TFB2, TFB4 and TFB5, which is active in NER. The core complex associates with the 3-subunit CTD-kinase module TFIIK composed of CCL1, KIN28 and TFB3 to form the 10-subunit holoenzyme (holo-TFIIH) active in transcription.</text>
</comment>
<keyword evidence="8 14" id="KW-0862">Zinc</keyword>